<sequence>MSLWFAPTDDVEALPAFFRVPEDVEWFLPRLDGYLCDYKYVNRATDGAKAIKILPRNSGLGQIRVYGQANELHQHRRLEVACSRRFRDHYLPRSQHYNHALISLCSSPEYQKTFIHGKWLAVAFNIAGTVDRVFLIVADFGDTKGVLVGSAALFYVGQEIPAVSSQAIPLSSHGYVTASQRFPGIKGTNETLLALGNKDNTYAPW</sequence>
<evidence type="ECO:0000313" key="1">
    <source>
        <dbReference type="EMBL" id="KAJ0394784.1"/>
    </source>
</evidence>
<dbReference type="Proteomes" id="UP001209570">
    <property type="component" value="Unassembled WGS sequence"/>
</dbReference>
<reference evidence="1" key="1">
    <citation type="submission" date="2021-12" db="EMBL/GenBank/DDBJ databases">
        <title>Prjna785345.</title>
        <authorList>
            <person name="Rujirawat T."/>
            <person name="Krajaejun T."/>
        </authorList>
    </citation>
    <scope>NUCLEOTIDE SEQUENCE</scope>
    <source>
        <strain evidence="1">Pi057C3</strain>
    </source>
</reference>
<dbReference type="AlphaFoldDB" id="A0AAD5LAW2"/>
<comment type="caution">
    <text evidence="1">The sequence shown here is derived from an EMBL/GenBank/DDBJ whole genome shotgun (WGS) entry which is preliminary data.</text>
</comment>
<organism evidence="1 2">
    <name type="scientific">Pythium insidiosum</name>
    <name type="common">Pythiosis disease agent</name>
    <dbReference type="NCBI Taxonomy" id="114742"/>
    <lineage>
        <taxon>Eukaryota</taxon>
        <taxon>Sar</taxon>
        <taxon>Stramenopiles</taxon>
        <taxon>Oomycota</taxon>
        <taxon>Peronosporomycetes</taxon>
        <taxon>Pythiales</taxon>
        <taxon>Pythiaceae</taxon>
        <taxon>Pythium</taxon>
    </lineage>
</organism>
<keyword evidence="2" id="KW-1185">Reference proteome</keyword>
<evidence type="ECO:0000313" key="2">
    <source>
        <dbReference type="Proteomes" id="UP001209570"/>
    </source>
</evidence>
<protein>
    <submittedName>
        <fullName evidence="1">Uncharacterized protein</fullName>
    </submittedName>
</protein>
<proteinExistence type="predicted"/>
<dbReference type="EMBL" id="JAKCXM010000384">
    <property type="protein sequence ID" value="KAJ0394784.1"/>
    <property type="molecule type" value="Genomic_DNA"/>
</dbReference>
<accession>A0AAD5LAW2</accession>
<gene>
    <name evidence="1" type="ORF">P43SY_008898</name>
</gene>
<name>A0AAD5LAW2_PYTIN</name>